<dbReference type="AlphaFoldDB" id="A0A6B2QY28"/>
<evidence type="ECO:0000256" key="3">
    <source>
        <dbReference type="ARBA" id="ARBA00010882"/>
    </source>
</evidence>
<proteinExistence type="inferred from homology"/>
<dbReference type="InterPro" id="IPR011008">
    <property type="entry name" value="Dimeric_a/b-barrel"/>
</dbReference>
<dbReference type="EC" id="5.3.3.4" evidence="5 8"/>
<evidence type="ECO:0000256" key="4">
    <source>
        <dbReference type="ARBA" id="ARBA00011365"/>
    </source>
</evidence>
<name>A0A6B2QY28_9BURK</name>
<keyword evidence="7 9" id="KW-0413">Isomerase</keyword>
<evidence type="ECO:0000256" key="7">
    <source>
        <dbReference type="ARBA" id="ARBA00023235"/>
    </source>
</evidence>
<comment type="catalytic activity">
    <reaction evidence="1 9">
        <text>(S)-muconolactone = (4,5-dihydro-5-oxofuran-2-yl)-acetate</text>
        <dbReference type="Rhea" id="RHEA:12348"/>
        <dbReference type="ChEBI" id="CHEBI:58425"/>
        <dbReference type="ChEBI" id="CHEBI:58736"/>
        <dbReference type="EC" id="5.3.3.4"/>
    </reaction>
</comment>
<dbReference type="RefSeq" id="WP_163654834.1">
    <property type="nucleotide sequence ID" value="NZ_JAAGRN010000006.1"/>
</dbReference>
<feature type="domain" description="Muconolactone isomerase" evidence="10">
    <location>
        <begin position="1"/>
        <end position="89"/>
    </location>
</feature>
<dbReference type="InterPro" id="IPR003464">
    <property type="entry name" value="Muconolactone_d_Isoase"/>
</dbReference>
<sequence length="91" mass="10575">MLFMVQMQVNLPHDMDPKKADEIKLAEKNYAQELQRQGKWLHLWRVVGRYENVSIFDAPDNDALHTMLSSLPLYPYMDIHVTALAKHPSAI</sequence>
<comment type="similarity">
    <text evidence="3 9">Belongs to the muconolactone Delta-isomerase family.</text>
</comment>
<protein>
    <recommendedName>
        <fullName evidence="5 8">Muconolactone Delta-isomerase</fullName>
        <shortName evidence="9">MIase</shortName>
        <ecNumber evidence="5 8">5.3.3.4</ecNumber>
    </recommendedName>
</protein>
<gene>
    <name evidence="11" type="primary">catC</name>
    <name evidence="11" type="ORF">G3I67_09860</name>
</gene>
<dbReference type="PIRSF" id="PIRSF001486">
    <property type="entry name" value="CatC"/>
    <property type="match status" value="1"/>
</dbReference>
<dbReference type="NCBIfam" id="TIGR03221">
    <property type="entry name" value="muco_delta"/>
    <property type="match status" value="1"/>
</dbReference>
<accession>A0A6B2QY28</accession>
<organism evidence="11">
    <name type="scientific">Sheuella amnicola</name>
    <dbReference type="NCBI Taxonomy" id="2707330"/>
    <lineage>
        <taxon>Bacteria</taxon>
        <taxon>Pseudomonadati</taxon>
        <taxon>Pseudomonadota</taxon>
        <taxon>Betaproteobacteria</taxon>
        <taxon>Burkholderiales</taxon>
        <taxon>Alcaligenaceae</taxon>
        <taxon>Sheuella</taxon>
    </lineage>
</organism>
<comment type="caution">
    <text evidence="11">The sequence shown here is derived from an EMBL/GenBank/DDBJ whole genome shotgun (WGS) entry which is preliminary data.</text>
</comment>
<dbReference type="GO" id="GO:0042952">
    <property type="term" value="P:beta-ketoadipate pathway"/>
    <property type="evidence" value="ECO:0007669"/>
    <property type="project" value="UniProtKB-UniRule"/>
</dbReference>
<evidence type="ECO:0000256" key="1">
    <source>
        <dbReference type="ARBA" id="ARBA00001739"/>
    </source>
</evidence>
<dbReference type="Pfam" id="PF02426">
    <property type="entry name" value="MIase"/>
    <property type="match status" value="1"/>
</dbReference>
<evidence type="ECO:0000256" key="6">
    <source>
        <dbReference type="ARBA" id="ARBA00022797"/>
    </source>
</evidence>
<dbReference type="EMBL" id="JAAGRN010000006">
    <property type="protein sequence ID" value="NDY83536.1"/>
    <property type="molecule type" value="Genomic_DNA"/>
</dbReference>
<evidence type="ECO:0000313" key="11">
    <source>
        <dbReference type="EMBL" id="NDY83536.1"/>
    </source>
</evidence>
<dbReference type="SUPFAM" id="SSF54909">
    <property type="entry name" value="Dimeric alpha+beta barrel"/>
    <property type="match status" value="1"/>
</dbReference>
<comment type="pathway">
    <text evidence="2 9">Aromatic compound metabolism; beta-ketoadipate pathway; 5-oxo-4,5-dihydro-2-furylacetate from catechol: step 3/3.</text>
</comment>
<evidence type="ECO:0000256" key="9">
    <source>
        <dbReference type="PIRNR" id="PIRNR001486"/>
    </source>
</evidence>
<comment type="subunit">
    <text evidence="4">Homodecamer.</text>
</comment>
<dbReference type="InterPro" id="IPR026029">
    <property type="entry name" value="MLI_dom"/>
</dbReference>
<dbReference type="GO" id="GO:0016159">
    <property type="term" value="F:muconolactone delta-isomerase activity"/>
    <property type="evidence" value="ECO:0007669"/>
    <property type="project" value="UniProtKB-UniRule"/>
</dbReference>
<reference evidence="11" key="1">
    <citation type="submission" date="2020-02" db="EMBL/GenBank/DDBJ databases">
        <authorList>
            <person name="Chen W.-M."/>
        </authorList>
    </citation>
    <scope>NUCLEOTIDE SEQUENCE</scope>
    <source>
        <strain evidence="11">NBD-18</strain>
    </source>
</reference>
<evidence type="ECO:0000256" key="5">
    <source>
        <dbReference type="ARBA" id="ARBA00012070"/>
    </source>
</evidence>
<dbReference type="Gene3D" id="3.30.70.1060">
    <property type="entry name" value="Dimeric alpha+beta barrel"/>
    <property type="match status" value="1"/>
</dbReference>
<dbReference type="UniPathway" id="UPA00157">
    <property type="reaction ID" value="UER00260"/>
</dbReference>
<keyword evidence="6 9" id="KW-0058">Aromatic hydrocarbons catabolism</keyword>
<evidence type="ECO:0000259" key="10">
    <source>
        <dbReference type="Pfam" id="PF02426"/>
    </source>
</evidence>
<evidence type="ECO:0000256" key="8">
    <source>
        <dbReference type="NCBIfam" id="TIGR03221"/>
    </source>
</evidence>
<evidence type="ECO:0000256" key="2">
    <source>
        <dbReference type="ARBA" id="ARBA00005193"/>
    </source>
</evidence>